<name>A0ABR2Z132_9CHLO</name>
<feature type="compositionally biased region" description="Basic residues" evidence="1">
    <location>
        <begin position="190"/>
        <end position="202"/>
    </location>
</feature>
<dbReference type="EMBL" id="JALJOT010000002">
    <property type="protein sequence ID" value="KAK9917690.1"/>
    <property type="molecule type" value="Genomic_DNA"/>
</dbReference>
<keyword evidence="3" id="KW-1185">Reference proteome</keyword>
<protein>
    <submittedName>
        <fullName evidence="2">Uncharacterized protein</fullName>
    </submittedName>
</protein>
<dbReference type="Proteomes" id="UP001491310">
    <property type="component" value="Unassembled WGS sequence"/>
</dbReference>
<proteinExistence type="predicted"/>
<sequence>MAAWPEASEQGANLGRDASSRVLGQYAPKNDERACEEVAKLLAKKAAKKKVTSLYWDGEHTQKTTRKKFKDRAQHLWQSLGQAAPELRLSHSKREDEREEEEEKTEKDPLTVKALAKESKIDPEFRRQMPIGTSSRVSLSKSLAQLETEQHYGAAHACAPCRSLAVDRLKDDHFRLGKSQQDLPHDVKRSAKTRHHEPRRNQ</sequence>
<feature type="region of interest" description="Disordered" evidence="1">
    <location>
        <begin position="1"/>
        <end position="20"/>
    </location>
</feature>
<comment type="caution">
    <text evidence="2">The sequence shown here is derived from an EMBL/GenBank/DDBJ whole genome shotgun (WGS) entry which is preliminary data.</text>
</comment>
<reference evidence="2 3" key="1">
    <citation type="journal article" date="2024" name="Nat. Commun.">
        <title>Phylogenomics reveals the evolutionary origins of lichenization in chlorophyte algae.</title>
        <authorList>
            <person name="Puginier C."/>
            <person name="Libourel C."/>
            <person name="Otte J."/>
            <person name="Skaloud P."/>
            <person name="Haon M."/>
            <person name="Grisel S."/>
            <person name="Petersen M."/>
            <person name="Berrin J.G."/>
            <person name="Delaux P.M."/>
            <person name="Dal Grande F."/>
            <person name="Keller J."/>
        </authorList>
    </citation>
    <scope>NUCLEOTIDE SEQUENCE [LARGE SCALE GENOMIC DNA]</scope>
    <source>
        <strain evidence="2 3">SAG 216-7</strain>
    </source>
</reference>
<gene>
    <name evidence="2" type="ORF">WJX75_007203</name>
</gene>
<accession>A0ABR2Z132</accession>
<evidence type="ECO:0000313" key="3">
    <source>
        <dbReference type="Proteomes" id="UP001491310"/>
    </source>
</evidence>
<feature type="region of interest" description="Disordered" evidence="1">
    <location>
        <begin position="174"/>
        <end position="202"/>
    </location>
</feature>
<feature type="region of interest" description="Disordered" evidence="1">
    <location>
        <begin position="49"/>
        <end position="134"/>
    </location>
</feature>
<evidence type="ECO:0000313" key="2">
    <source>
        <dbReference type="EMBL" id="KAK9917690.1"/>
    </source>
</evidence>
<feature type="compositionally biased region" description="Basic and acidic residues" evidence="1">
    <location>
        <begin position="104"/>
        <end position="127"/>
    </location>
</feature>
<evidence type="ECO:0000256" key="1">
    <source>
        <dbReference type="SAM" id="MobiDB-lite"/>
    </source>
</evidence>
<organism evidence="2 3">
    <name type="scientific">Coccomyxa subellipsoidea</name>
    <dbReference type="NCBI Taxonomy" id="248742"/>
    <lineage>
        <taxon>Eukaryota</taxon>
        <taxon>Viridiplantae</taxon>
        <taxon>Chlorophyta</taxon>
        <taxon>core chlorophytes</taxon>
        <taxon>Trebouxiophyceae</taxon>
        <taxon>Trebouxiophyceae incertae sedis</taxon>
        <taxon>Coccomyxaceae</taxon>
        <taxon>Coccomyxa</taxon>
    </lineage>
</organism>